<reference evidence="10 11" key="1">
    <citation type="journal article" date="2016" name="Antonie Van Leeuwenhoek">
        <title>Nocardia donostiensis sp. nov., isolated from human respiratory specimens.</title>
        <authorList>
            <person name="Ercibengoa M."/>
            <person name="Bell M."/>
            <person name="Marimon J.M."/>
            <person name="Humrighouse B."/>
            <person name="Klenk H.P."/>
            <person name="Potter G."/>
            <person name="Perez-Trallero E."/>
        </authorList>
    </citation>
    <scope>NUCLEOTIDE SEQUENCE [LARGE SCALE GENOMIC DNA]</scope>
    <source>
        <strain evidence="10 11">X1655</strain>
    </source>
</reference>
<dbReference type="InterPro" id="IPR018584">
    <property type="entry name" value="GT87"/>
</dbReference>
<evidence type="ECO:0000256" key="2">
    <source>
        <dbReference type="ARBA" id="ARBA00022475"/>
    </source>
</evidence>
<dbReference type="GO" id="GO:0016758">
    <property type="term" value="F:hexosyltransferase activity"/>
    <property type="evidence" value="ECO:0007669"/>
    <property type="project" value="InterPro"/>
</dbReference>
<dbReference type="OrthoDB" id="9774600at2"/>
<feature type="transmembrane region" description="Helical" evidence="9">
    <location>
        <begin position="33"/>
        <end position="55"/>
    </location>
</feature>
<keyword evidence="11" id="KW-1185">Reference proteome</keyword>
<feature type="transmembrane region" description="Helical" evidence="9">
    <location>
        <begin position="177"/>
        <end position="195"/>
    </location>
</feature>
<keyword evidence="5 9" id="KW-1133">Transmembrane helix</keyword>
<keyword evidence="10" id="KW-0328">Glycosyltransferase</keyword>
<feature type="transmembrane region" description="Helical" evidence="9">
    <location>
        <begin position="393"/>
        <end position="414"/>
    </location>
</feature>
<name>A0A1V2TME0_9NOCA</name>
<dbReference type="NCBIfam" id="NF009915">
    <property type="entry name" value="PRK13375.1"/>
    <property type="match status" value="1"/>
</dbReference>
<comment type="caution">
    <text evidence="10">The sequence shown here is derived from an EMBL/GenBank/DDBJ whole genome shotgun (WGS) entry which is preliminary data.</text>
</comment>
<dbReference type="GO" id="GO:0005886">
    <property type="term" value="C:plasma membrane"/>
    <property type="evidence" value="ECO:0007669"/>
    <property type="project" value="UniProtKB-SubCell"/>
</dbReference>
<feature type="transmembrane region" description="Helical" evidence="9">
    <location>
        <begin position="289"/>
        <end position="307"/>
    </location>
</feature>
<feature type="transmembrane region" description="Helical" evidence="9">
    <location>
        <begin position="319"/>
        <end position="349"/>
    </location>
</feature>
<sequence length="448" mass="49314">MHPTAGSADARPDSKARLVNQQSARTDARPSAAYFRLAVAALGLTVLARLLWMLFAPNGMNLVDLHVYVDGSAALLTDRLYDFTYAEKTPDFPLPFTYPPFAAVVFFPLHYLPFTLVAVLWLFAIAAALYWVVRIAFELLLGADTARQPVWRTAAIAWTAVGLWLEPVRTTIDYGQVNIFLMLGVMLAVRSTRWWLSGSLIGIVAGIKLTPAISGLYFVARRRWATVVCSAAVFGSTVGFSFLVAAEETRTYFGTLLGDADRIGPVGSVWNQSLRGALSRMLGIDVETGPWWIASVLVVALLGWLAWRALRRDDLLGTVLVVQLFGLLVSPISWSHHWGWLLLAVLWLVYGPHRDVPGARILAGFWLLTQLVGVPWVLSFFQDSIWTIPRPAVLSWLGAVDVIGVLVLFGWMIWSGRVLNQAGQPADLSHAPLPHPVPSGHRPNESTA</sequence>
<dbReference type="RefSeq" id="WP_077114633.1">
    <property type="nucleotide sequence ID" value="NZ_MUKP01000043.1"/>
</dbReference>
<proteinExistence type="inferred from homology"/>
<gene>
    <name evidence="10" type="ORF">B0T46_01800</name>
</gene>
<feature type="region of interest" description="Disordered" evidence="8">
    <location>
        <begin position="1"/>
        <end position="24"/>
    </location>
</feature>
<feature type="transmembrane region" description="Helical" evidence="9">
    <location>
        <begin position="227"/>
        <end position="246"/>
    </location>
</feature>
<keyword evidence="2" id="KW-1003">Cell membrane</keyword>
<evidence type="ECO:0000256" key="5">
    <source>
        <dbReference type="ARBA" id="ARBA00022989"/>
    </source>
</evidence>
<evidence type="ECO:0000256" key="9">
    <source>
        <dbReference type="SAM" id="Phobius"/>
    </source>
</evidence>
<evidence type="ECO:0000256" key="3">
    <source>
        <dbReference type="ARBA" id="ARBA00022679"/>
    </source>
</evidence>
<evidence type="ECO:0000313" key="11">
    <source>
        <dbReference type="Proteomes" id="UP000188836"/>
    </source>
</evidence>
<feature type="transmembrane region" description="Helical" evidence="9">
    <location>
        <begin position="201"/>
        <end position="220"/>
    </location>
</feature>
<keyword evidence="3 10" id="KW-0808">Transferase</keyword>
<comment type="similarity">
    <text evidence="7">Belongs to the glycosyltransferase 87 family.</text>
</comment>
<protein>
    <submittedName>
        <fullName evidence="10">Alpha-(1-2)-phosphatidylinositol mannosyltransferase</fullName>
    </submittedName>
</protein>
<feature type="transmembrane region" description="Helical" evidence="9">
    <location>
        <begin position="116"/>
        <end position="137"/>
    </location>
</feature>
<accession>A0A1V2TME0</accession>
<evidence type="ECO:0000256" key="1">
    <source>
        <dbReference type="ARBA" id="ARBA00004651"/>
    </source>
</evidence>
<dbReference type="Proteomes" id="UP000188836">
    <property type="component" value="Unassembled WGS sequence"/>
</dbReference>
<dbReference type="Pfam" id="PF09594">
    <property type="entry name" value="GT87"/>
    <property type="match status" value="1"/>
</dbReference>
<evidence type="ECO:0000256" key="7">
    <source>
        <dbReference type="ARBA" id="ARBA00024033"/>
    </source>
</evidence>
<dbReference type="EMBL" id="MUMY01000001">
    <property type="protein sequence ID" value="ONM50652.1"/>
    <property type="molecule type" value="Genomic_DNA"/>
</dbReference>
<keyword evidence="4 9" id="KW-0812">Transmembrane</keyword>
<feature type="transmembrane region" description="Helical" evidence="9">
    <location>
        <begin position="361"/>
        <end position="381"/>
    </location>
</feature>
<evidence type="ECO:0000256" key="8">
    <source>
        <dbReference type="SAM" id="MobiDB-lite"/>
    </source>
</evidence>
<organism evidence="10 11">
    <name type="scientific">Nocardia donostiensis</name>
    <dbReference type="NCBI Taxonomy" id="1538463"/>
    <lineage>
        <taxon>Bacteria</taxon>
        <taxon>Bacillati</taxon>
        <taxon>Actinomycetota</taxon>
        <taxon>Actinomycetes</taxon>
        <taxon>Mycobacteriales</taxon>
        <taxon>Nocardiaceae</taxon>
        <taxon>Nocardia</taxon>
    </lineage>
</organism>
<keyword evidence="6 9" id="KW-0472">Membrane</keyword>
<dbReference type="AlphaFoldDB" id="A0A1V2TME0"/>
<comment type="subcellular location">
    <subcellularLocation>
        <location evidence="1">Cell membrane</location>
        <topology evidence="1">Multi-pass membrane protein</topology>
    </subcellularLocation>
</comment>
<evidence type="ECO:0000256" key="4">
    <source>
        <dbReference type="ARBA" id="ARBA00022692"/>
    </source>
</evidence>
<dbReference type="STRING" id="1538463.B0T36_00385"/>
<evidence type="ECO:0000313" key="10">
    <source>
        <dbReference type="EMBL" id="ONM50652.1"/>
    </source>
</evidence>
<evidence type="ECO:0000256" key="6">
    <source>
        <dbReference type="ARBA" id="ARBA00023136"/>
    </source>
</evidence>